<organism evidence="3 4">
    <name type="scientific">Nocardioides imazamoxiresistens</name>
    <dbReference type="NCBI Taxonomy" id="3231893"/>
    <lineage>
        <taxon>Bacteria</taxon>
        <taxon>Bacillati</taxon>
        <taxon>Actinomycetota</taxon>
        <taxon>Actinomycetes</taxon>
        <taxon>Propionibacteriales</taxon>
        <taxon>Nocardioidaceae</taxon>
        <taxon>Nocardioides</taxon>
    </lineage>
</organism>
<dbReference type="PROSITE" id="PS51257">
    <property type="entry name" value="PROKAR_LIPOPROTEIN"/>
    <property type="match status" value="1"/>
</dbReference>
<dbReference type="Gene3D" id="2.50.20.20">
    <property type="match status" value="1"/>
</dbReference>
<proteinExistence type="predicted"/>
<dbReference type="InterPro" id="IPR029046">
    <property type="entry name" value="LolA/LolB/LppX"/>
</dbReference>
<feature type="compositionally biased region" description="Acidic residues" evidence="1">
    <location>
        <begin position="46"/>
        <end position="65"/>
    </location>
</feature>
<evidence type="ECO:0000256" key="2">
    <source>
        <dbReference type="SAM" id="SignalP"/>
    </source>
</evidence>
<feature type="signal peptide" evidence="2">
    <location>
        <begin position="1"/>
        <end position="19"/>
    </location>
</feature>
<reference evidence="3 4" key="1">
    <citation type="submission" date="2023-08" db="EMBL/GenBank/DDBJ databases">
        <title>Nocardioides seae sp. nov., a bacterium isolated from a soil.</title>
        <authorList>
            <person name="Wang X."/>
        </authorList>
    </citation>
    <scope>NUCLEOTIDE SEQUENCE [LARGE SCALE GENOMIC DNA]</scope>
    <source>
        <strain evidence="3 4">YZH12</strain>
    </source>
</reference>
<feature type="region of interest" description="Disordered" evidence="1">
    <location>
        <begin position="27"/>
        <end position="65"/>
    </location>
</feature>
<evidence type="ECO:0008006" key="5">
    <source>
        <dbReference type="Google" id="ProtNLM"/>
    </source>
</evidence>
<evidence type="ECO:0000313" key="4">
    <source>
        <dbReference type="Proteomes" id="UP001268542"/>
    </source>
</evidence>
<name>A0ABU3PV33_9ACTN</name>
<dbReference type="Proteomes" id="UP001268542">
    <property type="component" value="Unassembled WGS sequence"/>
</dbReference>
<keyword evidence="4" id="KW-1185">Reference proteome</keyword>
<comment type="caution">
    <text evidence="3">The sequence shown here is derived from an EMBL/GenBank/DDBJ whole genome shotgun (WGS) entry which is preliminary data.</text>
</comment>
<evidence type="ECO:0000313" key="3">
    <source>
        <dbReference type="EMBL" id="MDT9592620.1"/>
    </source>
</evidence>
<accession>A0ABU3PV33</accession>
<sequence length="288" mass="29383">MSHLKIRRTVAALSVSAVAAVGLAACGSDDSDSSNGGSGENSSQDEGGDEAETEGDTGIDGAAEGDEVDPAAFSEAYADAAAAVETARIDQVTEAGGQEQSQTGVARFDPENLEMELEITTGGQTQTALVVDGTMYIAVDPSGSQYASVDLTDPSNPLGASITVIADQQKTAQAFGEAATSITYDGVVDVDGVEAQEYTTTIDTAAYYTSLGLDDFAALVEQGQLPEELTQLIAFDEEGRVVRTTQDVPATGGVPESSTTTTYSDFGVEVDVEAPDPSTVTPLPGAGA</sequence>
<gene>
    <name evidence="3" type="ORF">RDV89_06060</name>
</gene>
<dbReference type="RefSeq" id="WP_315732043.1">
    <property type="nucleotide sequence ID" value="NZ_JAVYII010000002.1"/>
</dbReference>
<dbReference type="EMBL" id="JAVYII010000002">
    <property type="protein sequence ID" value="MDT9592620.1"/>
    <property type="molecule type" value="Genomic_DNA"/>
</dbReference>
<dbReference type="SUPFAM" id="SSF89392">
    <property type="entry name" value="Prokaryotic lipoproteins and lipoprotein localization factors"/>
    <property type="match status" value="1"/>
</dbReference>
<protein>
    <recommendedName>
        <fullName evidence="5">LppX_LprAFG lipoprotein</fullName>
    </recommendedName>
</protein>
<feature type="chain" id="PRO_5047415570" description="LppX_LprAFG lipoprotein" evidence="2">
    <location>
        <begin position="20"/>
        <end position="288"/>
    </location>
</feature>
<keyword evidence="2" id="KW-0732">Signal</keyword>
<evidence type="ECO:0000256" key="1">
    <source>
        <dbReference type="SAM" id="MobiDB-lite"/>
    </source>
</evidence>